<dbReference type="RefSeq" id="WP_084136077.1">
    <property type="nucleotide sequence ID" value="NZ_FQXE01000009.1"/>
</dbReference>
<reference evidence="4 5" key="1">
    <citation type="submission" date="2016-11" db="EMBL/GenBank/DDBJ databases">
        <authorList>
            <person name="Jaros S."/>
            <person name="Januszkiewicz K."/>
            <person name="Wedrychowicz H."/>
        </authorList>
    </citation>
    <scope>NUCLEOTIDE SEQUENCE [LARGE SCALE GENOMIC DNA]</scope>
    <source>
        <strain evidence="4 5">CGMCC 1.10190</strain>
    </source>
</reference>
<keyword evidence="2" id="KW-1003">Cell membrane</keyword>
<dbReference type="GO" id="GO:0044097">
    <property type="term" value="P:secretion by the type IV secretion system"/>
    <property type="evidence" value="ECO:0007669"/>
    <property type="project" value="InterPro"/>
</dbReference>
<evidence type="ECO:0000313" key="4">
    <source>
        <dbReference type="EMBL" id="SHI11765.1"/>
    </source>
</evidence>
<dbReference type="Gene3D" id="3.30.450.90">
    <property type="match status" value="1"/>
</dbReference>
<keyword evidence="2" id="KW-0997">Cell inner membrane</keyword>
<dbReference type="STRING" id="658167.SAMN04488135_109120"/>
<comment type="function">
    <text evidence="2">Part of the Type IV secretion system.</text>
</comment>
<keyword evidence="2" id="KW-0472">Membrane</keyword>
<dbReference type="EMBL" id="FQXE01000009">
    <property type="protein sequence ID" value="SHI11765.1"/>
    <property type="molecule type" value="Genomic_DNA"/>
</dbReference>
<dbReference type="Pfam" id="PF00437">
    <property type="entry name" value="T2SSE"/>
    <property type="match status" value="1"/>
</dbReference>
<dbReference type="GO" id="GO:0005886">
    <property type="term" value="C:plasma membrane"/>
    <property type="evidence" value="ECO:0007669"/>
    <property type="project" value="UniProtKB-SubCell"/>
</dbReference>
<evidence type="ECO:0000256" key="1">
    <source>
        <dbReference type="ARBA" id="ARBA00006611"/>
    </source>
</evidence>
<evidence type="ECO:0000256" key="2">
    <source>
        <dbReference type="RuleBase" id="RU366071"/>
    </source>
</evidence>
<dbReference type="GO" id="GO:0005524">
    <property type="term" value="F:ATP binding"/>
    <property type="evidence" value="ECO:0007669"/>
    <property type="project" value="UniProtKB-UniRule"/>
</dbReference>
<dbReference type="Proteomes" id="UP000184226">
    <property type="component" value="Unassembled WGS sequence"/>
</dbReference>
<dbReference type="InterPro" id="IPR027417">
    <property type="entry name" value="P-loop_NTPase"/>
</dbReference>
<gene>
    <name evidence="4" type="ORF">SAMN04488135_109120</name>
</gene>
<dbReference type="InterPro" id="IPR014155">
    <property type="entry name" value="VirB11"/>
</dbReference>
<dbReference type="GO" id="GO:0016887">
    <property type="term" value="F:ATP hydrolysis activity"/>
    <property type="evidence" value="ECO:0007669"/>
    <property type="project" value="InterPro"/>
</dbReference>
<keyword evidence="2" id="KW-0067">ATP-binding</keyword>
<dbReference type="PANTHER" id="PTHR30486">
    <property type="entry name" value="TWITCHING MOTILITY PROTEIN PILT"/>
    <property type="match status" value="1"/>
</dbReference>
<dbReference type="Gene3D" id="3.40.50.300">
    <property type="entry name" value="P-loop containing nucleotide triphosphate hydrolases"/>
    <property type="match status" value="1"/>
</dbReference>
<accession>A0A1M5YIF2</accession>
<organism evidence="4 5">
    <name type="scientific">Pollutimonas bauzanensis</name>
    <dbReference type="NCBI Taxonomy" id="658167"/>
    <lineage>
        <taxon>Bacteria</taxon>
        <taxon>Pseudomonadati</taxon>
        <taxon>Pseudomonadota</taxon>
        <taxon>Betaproteobacteria</taxon>
        <taxon>Burkholderiales</taxon>
        <taxon>Alcaligenaceae</taxon>
        <taxon>Pollutimonas</taxon>
    </lineage>
</organism>
<evidence type="ECO:0000259" key="3">
    <source>
        <dbReference type="Pfam" id="PF00437"/>
    </source>
</evidence>
<dbReference type="GO" id="GO:0043684">
    <property type="term" value="C:type IV secretion system complex"/>
    <property type="evidence" value="ECO:0007669"/>
    <property type="project" value="UniProtKB-UniRule"/>
</dbReference>
<comment type="similarity">
    <text evidence="1 2">Belongs to the GSP E family.</text>
</comment>
<dbReference type="InterPro" id="IPR050921">
    <property type="entry name" value="T4SS_GSP_E_ATPase"/>
</dbReference>
<evidence type="ECO:0000313" key="5">
    <source>
        <dbReference type="Proteomes" id="UP000184226"/>
    </source>
</evidence>
<protein>
    <recommendedName>
        <fullName evidence="2">Type IV secretion system protein</fullName>
    </recommendedName>
</protein>
<name>A0A1M5YIF2_9BURK</name>
<dbReference type="AlphaFoldDB" id="A0A1M5YIF2"/>
<sequence>MQQTNLSVVKDVGEDRFASELADQPEAEHGVALRQMLRPVAQYLADDQVREITIPAPGRLFLRIAGAWHERAAPELSYDYLDALVATMASYNKVNFEPIQSLMLLDGERAQVMRPPAVIEGCISVNIRKFSGVVKNLDELASQGAFDHWQDVSGRIEAPEQLTPEDRELLTLKEERNMRAFLERAVLLRKNIIIGGKTGSGKTTFARSLIERVPTDERLITIEDVHELFLFNHPNRVHMMYGANEGQVSATDCVAACMRSSPDRIFLSELRDAEAAWEYLSALNTGHPGSITTTHANTAWDTFSRVALLIKQSSAGNQIDIATIRTYLLSTLDIALYFSAYKLVQVYFNPERAGALL</sequence>
<comment type="subcellular location">
    <subcellularLocation>
        <location evidence="2">Cell inner membrane</location>
        <topology evidence="2">Peripheral membrane protein</topology>
        <orientation evidence="2">Cytoplasmic side</orientation>
    </subcellularLocation>
</comment>
<feature type="domain" description="Bacterial type II secretion system protein E" evidence="3">
    <location>
        <begin position="174"/>
        <end position="309"/>
    </location>
</feature>
<dbReference type="OrthoDB" id="9810761at2"/>
<keyword evidence="2" id="KW-0547">Nucleotide-binding</keyword>
<dbReference type="SUPFAM" id="SSF52540">
    <property type="entry name" value="P-loop containing nucleoside triphosphate hydrolases"/>
    <property type="match status" value="1"/>
</dbReference>
<dbReference type="NCBIfam" id="TIGR02788">
    <property type="entry name" value="VirB11"/>
    <property type="match status" value="1"/>
</dbReference>
<keyword evidence="5" id="KW-1185">Reference proteome</keyword>
<proteinExistence type="inferred from homology"/>
<dbReference type="PANTHER" id="PTHR30486:SF6">
    <property type="entry name" value="TYPE IV PILUS RETRACTATION ATPASE PILT"/>
    <property type="match status" value="1"/>
</dbReference>
<dbReference type="InterPro" id="IPR001482">
    <property type="entry name" value="T2SS/T4SS_dom"/>
</dbReference>
<dbReference type="CDD" id="cd01130">
    <property type="entry name" value="VirB11-like_ATPase"/>
    <property type="match status" value="1"/>
</dbReference>